<evidence type="ECO:0000256" key="2">
    <source>
        <dbReference type="ARBA" id="ARBA00022603"/>
    </source>
</evidence>
<evidence type="ECO:0000256" key="3">
    <source>
        <dbReference type="ARBA" id="ARBA00022679"/>
    </source>
</evidence>
<reference evidence="6 7" key="1">
    <citation type="submission" date="2023-02" db="EMBL/GenBank/DDBJ databases">
        <title>Genome sequence of Lentisphaera profundi SAORIC-696.</title>
        <authorList>
            <person name="Kim e."/>
            <person name="Cho J.-C."/>
            <person name="Choi A."/>
            <person name="Kang I."/>
        </authorList>
    </citation>
    <scope>NUCLEOTIDE SEQUENCE [LARGE SCALE GENOMIC DNA]</scope>
    <source>
        <strain evidence="6 7">SAORIC-696</strain>
    </source>
</reference>
<comment type="similarity">
    <text evidence="1">Belongs to the CFA/CMAS family.</text>
</comment>
<name>A0ABY7W432_9BACT</name>
<sequence>MSGIKLETEKFALGKSISLPNSLARKFFFKFAEKLRFGELHIIEDGERHIFGEKTDLCAEIKIHSKDVYADLILGGSLAAGESYMKGDWDSDDLSQFISLFARNMELVNSMDGGLAKIASPILRGAHWLNRNTRSGSKKNIEAHYDLGNDFFKTFLDETMMYSAAIFPNEQATLHEGQLNKLKTICERLELSADDHLLEIGTGWGALAIYAAENYACQVTTTTLSKEQFSLATERIKQKNLQDKITVVLKDYRDLEGTYDKLVSVEMVEAVGHEYLPDYFRSCSHLLKPNGLFLMQVITIPDQRYERARKDIDFIKRYIFPGSCIPSVERIMSCVSKETDMRLLDHRDYTKDYSKTLKMWHQNLLHQQQRVIDLTSQEFLRMWRFYFSYCEGGFQEFAIGSAQMVFAKPHNRTQLK</sequence>
<evidence type="ECO:0000256" key="5">
    <source>
        <dbReference type="ARBA" id="ARBA00023098"/>
    </source>
</evidence>
<keyword evidence="7" id="KW-1185">Reference proteome</keyword>
<dbReference type="PANTHER" id="PTHR43667">
    <property type="entry name" value="CYCLOPROPANE-FATTY-ACYL-PHOSPHOLIPID SYNTHASE"/>
    <property type="match status" value="1"/>
</dbReference>
<dbReference type="Pfam" id="PF02353">
    <property type="entry name" value="CMAS"/>
    <property type="match status" value="1"/>
</dbReference>
<dbReference type="PIRSF" id="PIRSF003085">
    <property type="entry name" value="CMAS"/>
    <property type="match status" value="1"/>
</dbReference>
<keyword evidence="3" id="KW-0808">Transferase</keyword>
<dbReference type="InterPro" id="IPR029063">
    <property type="entry name" value="SAM-dependent_MTases_sf"/>
</dbReference>
<gene>
    <name evidence="6" type="ORF">PQO03_14260</name>
</gene>
<dbReference type="RefSeq" id="WP_274153861.1">
    <property type="nucleotide sequence ID" value="NZ_CP117812.1"/>
</dbReference>
<evidence type="ECO:0000256" key="4">
    <source>
        <dbReference type="ARBA" id="ARBA00022691"/>
    </source>
</evidence>
<keyword evidence="4" id="KW-0949">S-adenosyl-L-methionine</keyword>
<keyword evidence="2" id="KW-0489">Methyltransferase</keyword>
<dbReference type="Gene3D" id="3.40.50.150">
    <property type="entry name" value="Vaccinia Virus protein VP39"/>
    <property type="match status" value="1"/>
</dbReference>
<dbReference type="PANTHER" id="PTHR43667:SF2">
    <property type="entry name" value="FATTY ACID C-METHYL TRANSFERASE"/>
    <property type="match status" value="1"/>
</dbReference>
<dbReference type="Proteomes" id="UP001214250">
    <property type="component" value="Chromosome 2"/>
</dbReference>
<evidence type="ECO:0000313" key="7">
    <source>
        <dbReference type="Proteomes" id="UP001214250"/>
    </source>
</evidence>
<dbReference type="EMBL" id="CP117812">
    <property type="protein sequence ID" value="WDE98998.1"/>
    <property type="molecule type" value="Genomic_DNA"/>
</dbReference>
<keyword evidence="5" id="KW-0443">Lipid metabolism</keyword>
<accession>A0ABY7W432</accession>
<evidence type="ECO:0000313" key="6">
    <source>
        <dbReference type="EMBL" id="WDE98998.1"/>
    </source>
</evidence>
<proteinExistence type="inferred from homology"/>
<protein>
    <submittedName>
        <fullName evidence="6">Cyclopropane-fatty-acyl-phospholipid synthase</fullName>
    </submittedName>
</protein>
<evidence type="ECO:0000256" key="1">
    <source>
        <dbReference type="ARBA" id="ARBA00010815"/>
    </source>
</evidence>
<organism evidence="6 7">
    <name type="scientific">Lentisphaera profundi</name>
    <dbReference type="NCBI Taxonomy" id="1658616"/>
    <lineage>
        <taxon>Bacteria</taxon>
        <taxon>Pseudomonadati</taxon>
        <taxon>Lentisphaerota</taxon>
        <taxon>Lentisphaeria</taxon>
        <taxon>Lentisphaerales</taxon>
        <taxon>Lentisphaeraceae</taxon>
        <taxon>Lentisphaera</taxon>
    </lineage>
</organism>
<dbReference type="SUPFAM" id="SSF53335">
    <property type="entry name" value="S-adenosyl-L-methionine-dependent methyltransferases"/>
    <property type="match status" value="1"/>
</dbReference>
<dbReference type="CDD" id="cd02440">
    <property type="entry name" value="AdoMet_MTases"/>
    <property type="match status" value="1"/>
</dbReference>
<dbReference type="InterPro" id="IPR003333">
    <property type="entry name" value="CMAS"/>
</dbReference>
<dbReference type="InterPro" id="IPR050723">
    <property type="entry name" value="CFA/CMAS"/>
</dbReference>